<accession>A0A8S3XZV8</accession>
<proteinExistence type="predicted"/>
<gene>
    <name evidence="1" type="ORF">PAPOLLO_LOCUS22514</name>
</gene>
<keyword evidence="2" id="KW-1185">Reference proteome</keyword>
<sequence length="99" mass="11578">MLRHKYVARVQLLHKDLKRQQIDTSNYYNHLQKRIAVEKPVDFRMKTPEKVQVSSINPSSHGLLPDSSHGYSLRLSYLPRRDYATRCHIPAKRCSASFV</sequence>
<dbReference type="AlphaFoldDB" id="A0A8S3XZV8"/>
<evidence type="ECO:0000313" key="1">
    <source>
        <dbReference type="EMBL" id="CAG5042711.1"/>
    </source>
</evidence>
<organism evidence="1 2">
    <name type="scientific">Parnassius apollo</name>
    <name type="common">Apollo butterfly</name>
    <name type="synonym">Papilio apollo</name>
    <dbReference type="NCBI Taxonomy" id="110799"/>
    <lineage>
        <taxon>Eukaryota</taxon>
        <taxon>Metazoa</taxon>
        <taxon>Ecdysozoa</taxon>
        <taxon>Arthropoda</taxon>
        <taxon>Hexapoda</taxon>
        <taxon>Insecta</taxon>
        <taxon>Pterygota</taxon>
        <taxon>Neoptera</taxon>
        <taxon>Endopterygota</taxon>
        <taxon>Lepidoptera</taxon>
        <taxon>Glossata</taxon>
        <taxon>Ditrysia</taxon>
        <taxon>Papilionoidea</taxon>
        <taxon>Papilionidae</taxon>
        <taxon>Parnassiinae</taxon>
        <taxon>Parnassini</taxon>
        <taxon>Parnassius</taxon>
        <taxon>Parnassius</taxon>
    </lineage>
</organism>
<dbReference type="EMBL" id="CAJQZP010001376">
    <property type="protein sequence ID" value="CAG5042711.1"/>
    <property type="molecule type" value="Genomic_DNA"/>
</dbReference>
<dbReference type="Proteomes" id="UP000691718">
    <property type="component" value="Unassembled WGS sequence"/>
</dbReference>
<evidence type="ECO:0000313" key="2">
    <source>
        <dbReference type="Proteomes" id="UP000691718"/>
    </source>
</evidence>
<reference evidence="1" key="1">
    <citation type="submission" date="2021-04" db="EMBL/GenBank/DDBJ databases">
        <authorList>
            <person name="Tunstrom K."/>
        </authorList>
    </citation>
    <scope>NUCLEOTIDE SEQUENCE</scope>
</reference>
<protein>
    <submittedName>
        <fullName evidence="1">(apollo) hypothetical protein</fullName>
    </submittedName>
</protein>
<comment type="caution">
    <text evidence="1">The sequence shown here is derived from an EMBL/GenBank/DDBJ whole genome shotgun (WGS) entry which is preliminary data.</text>
</comment>
<name>A0A8S3XZV8_PARAO</name>